<reference evidence="1 2" key="1">
    <citation type="journal article" date="2007" name="Appl. Environ. Microbiol.">
        <title>Genome sequence of the cellulolytic gliding bacterium Cytophaga hutchinsonii.</title>
        <authorList>
            <person name="Xie G."/>
            <person name="Bruce D.C."/>
            <person name="Challacombe J.F."/>
            <person name="Chertkov O."/>
            <person name="Detter J.C."/>
            <person name="Gilna P."/>
            <person name="Han C.S."/>
            <person name="Lucas S."/>
            <person name="Misra M."/>
            <person name="Myers G.L."/>
            <person name="Richardson P."/>
            <person name="Tapia R."/>
            <person name="Thayer N."/>
            <person name="Thompson L.S."/>
            <person name="Brettin T.S."/>
            <person name="Henrissat B."/>
            <person name="Wilson D.B."/>
            <person name="McBride M.J."/>
        </authorList>
    </citation>
    <scope>NUCLEOTIDE SEQUENCE [LARGE SCALE GENOMIC DNA]</scope>
    <source>
        <strain evidence="2">ATCC 33406 / DSM 1761 / CIP 103989 / NBRC 15051 / NCIMB 9469 / D465</strain>
    </source>
</reference>
<dbReference type="AlphaFoldDB" id="A0A6N4SP66"/>
<proteinExistence type="predicted"/>
<organism evidence="1 2">
    <name type="scientific">Cytophaga hutchinsonii (strain ATCC 33406 / DSM 1761 / CIP 103989 / NBRC 15051 / NCIMB 9469 / D465)</name>
    <dbReference type="NCBI Taxonomy" id="269798"/>
    <lineage>
        <taxon>Bacteria</taxon>
        <taxon>Pseudomonadati</taxon>
        <taxon>Bacteroidota</taxon>
        <taxon>Cytophagia</taxon>
        <taxon>Cytophagales</taxon>
        <taxon>Cytophagaceae</taxon>
        <taxon>Cytophaga</taxon>
    </lineage>
</organism>
<protein>
    <recommendedName>
        <fullName evidence="3">Bacteroidetes-specific membrane protein</fullName>
    </recommendedName>
</protein>
<dbReference type="InterPro" id="IPR019861">
    <property type="entry name" value="PorP/SprF_Bacteroidetes"/>
</dbReference>
<dbReference type="EMBL" id="CP000383">
    <property type="protein sequence ID" value="ABG58111.1"/>
    <property type="molecule type" value="Genomic_DNA"/>
</dbReference>
<name>A0A6N4SP66_CYTH3</name>
<keyword evidence="2" id="KW-1185">Reference proteome</keyword>
<dbReference type="Pfam" id="PF11751">
    <property type="entry name" value="PorP_SprF"/>
    <property type="match status" value="1"/>
</dbReference>
<evidence type="ECO:0000313" key="1">
    <source>
        <dbReference type="EMBL" id="ABG58111.1"/>
    </source>
</evidence>
<accession>A0A6N4SP66</accession>
<gene>
    <name evidence="1" type="ordered locus">CHU_0825</name>
</gene>
<evidence type="ECO:0008006" key="3">
    <source>
        <dbReference type="Google" id="ProtNLM"/>
    </source>
</evidence>
<dbReference type="KEGG" id="chu:CHU_0825"/>
<dbReference type="Proteomes" id="UP000001822">
    <property type="component" value="Chromosome"/>
</dbReference>
<evidence type="ECO:0000313" key="2">
    <source>
        <dbReference type="Proteomes" id="UP000001822"/>
    </source>
</evidence>
<sequence length="280" mass="31031">MDFSMQTHAQTGDITPVVFDQFFQNYYLINPASSDSTGKIQVNIGNRSLIGLFDGVNRLYVDGNVRINHRTAMQYSRLGALVIAYNDGAFINRTRAYLRYSWSTSISERASISAGISAGMVKYTFLASQAGGGGSSTSFDGNAGLWYIRPKLKIGISYQQFTRSELTPVNQTFLLTPYINVNAVYASYLSAHVLLTTHVFYRYESGSVFDIQAAPVFLFNDLFEAGINLRYKRGVAILFGLKSIHVGTGNIRFMGSFMLSTRKLANTLDNAFELSAGYSF</sequence>